<protein>
    <recommendedName>
        <fullName evidence="2">Biotin transporter</fullName>
    </recommendedName>
</protein>
<keyword evidence="3" id="KW-1133">Transmembrane helix</keyword>
<evidence type="ECO:0000256" key="1">
    <source>
        <dbReference type="ARBA" id="ARBA00010692"/>
    </source>
</evidence>
<comment type="caution">
    <text evidence="4">The sequence shown here is derived from an EMBL/GenBank/DDBJ whole genome shotgun (WGS) entry which is preliminary data.</text>
</comment>
<feature type="transmembrane region" description="Helical" evidence="3">
    <location>
        <begin position="27"/>
        <end position="46"/>
    </location>
</feature>
<reference evidence="5" key="1">
    <citation type="journal article" date="2019" name="Int. J. Syst. Evol. Microbiol.">
        <title>The Global Catalogue of Microorganisms (GCM) 10K type strain sequencing project: providing services to taxonomists for standard genome sequencing and annotation.</title>
        <authorList>
            <consortium name="The Broad Institute Genomics Platform"/>
            <consortium name="The Broad Institute Genome Sequencing Center for Infectious Disease"/>
            <person name="Wu L."/>
            <person name="Ma J."/>
        </authorList>
    </citation>
    <scope>NUCLEOTIDE SEQUENCE [LARGE SCALE GENOMIC DNA]</scope>
    <source>
        <strain evidence="5">NCAIM B.02333</strain>
    </source>
</reference>
<sequence length="216" mass="21047">MTPSPAPASHDDASDGLGTGAGAGRDVALVAVFAALVVVLALVPAVPVGAAGVPISLQTLGVMLAALVLGPWRGLAAVAVYVALGAAGLPVFAQGAAGLGVLAGPTAGYIFGWLPGSVVTGVVALLAVRRTRGRLPLLILAGALGGVVVTYLGGWLGLVLLAGLSPVEAVVAGVLPYLPGDGVKVVLAAFVAASVHRAFPDILVRRAAPAEPATAR</sequence>
<dbReference type="PANTHER" id="PTHR34295:SF1">
    <property type="entry name" value="BIOTIN TRANSPORTER BIOY"/>
    <property type="match status" value="1"/>
</dbReference>
<comment type="subcellular location">
    <subcellularLocation>
        <location evidence="2">Cell membrane</location>
        <topology evidence="2">Multi-pass membrane protein</topology>
    </subcellularLocation>
</comment>
<keyword evidence="2 3" id="KW-0472">Membrane</keyword>
<keyword evidence="5" id="KW-1185">Reference proteome</keyword>
<keyword evidence="2" id="KW-0813">Transport</keyword>
<dbReference type="Pfam" id="PF02632">
    <property type="entry name" value="BioY"/>
    <property type="match status" value="1"/>
</dbReference>
<dbReference type="Gene3D" id="1.10.1760.20">
    <property type="match status" value="1"/>
</dbReference>
<dbReference type="PANTHER" id="PTHR34295">
    <property type="entry name" value="BIOTIN TRANSPORTER BIOY"/>
    <property type="match status" value="1"/>
</dbReference>
<dbReference type="EMBL" id="JBHRWW010000002">
    <property type="protein sequence ID" value="MFC3687567.1"/>
    <property type="molecule type" value="Genomic_DNA"/>
</dbReference>
<dbReference type="RefSeq" id="WP_340289863.1">
    <property type="nucleotide sequence ID" value="NZ_JBBEOI010000012.1"/>
</dbReference>
<name>A0ABV7WF73_9MICO</name>
<feature type="transmembrane region" description="Helical" evidence="3">
    <location>
        <begin position="135"/>
        <end position="162"/>
    </location>
</feature>
<keyword evidence="2" id="KW-1003">Cell membrane</keyword>
<keyword evidence="3" id="KW-0812">Transmembrane</keyword>
<dbReference type="Proteomes" id="UP001595685">
    <property type="component" value="Unassembled WGS sequence"/>
</dbReference>
<accession>A0ABV7WF73</accession>
<feature type="transmembrane region" description="Helical" evidence="3">
    <location>
        <begin position="109"/>
        <end position="128"/>
    </location>
</feature>
<evidence type="ECO:0000256" key="3">
    <source>
        <dbReference type="SAM" id="Phobius"/>
    </source>
</evidence>
<evidence type="ECO:0000256" key="2">
    <source>
        <dbReference type="PIRNR" id="PIRNR016661"/>
    </source>
</evidence>
<evidence type="ECO:0000313" key="5">
    <source>
        <dbReference type="Proteomes" id="UP001595685"/>
    </source>
</evidence>
<gene>
    <name evidence="4" type="ORF">ACFOLH_04355</name>
</gene>
<feature type="transmembrane region" description="Helical" evidence="3">
    <location>
        <begin position="182"/>
        <end position="199"/>
    </location>
</feature>
<proteinExistence type="inferred from homology"/>
<comment type="similarity">
    <text evidence="1 2">Belongs to the BioY family.</text>
</comment>
<dbReference type="PIRSF" id="PIRSF016661">
    <property type="entry name" value="BioY"/>
    <property type="match status" value="1"/>
</dbReference>
<feature type="transmembrane region" description="Helical" evidence="3">
    <location>
        <begin position="79"/>
        <end position="103"/>
    </location>
</feature>
<organism evidence="4 5">
    <name type="scientific">Aquipuribacter hungaricus</name>
    <dbReference type="NCBI Taxonomy" id="545624"/>
    <lineage>
        <taxon>Bacteria</taxon>
        <taxon>Bacillati</taxon>
        <taxon>Actinomycetota</taxon>
        <taxon>Actinomycetes</taxon>
        <taxon>Micrococcales</taxon>
        <taxon>Intrasporangiaceae</taxon>
        <taxon>Aquipuribacter</taxon>
    </lineage>
</organism>
<evidence type="ECO:0000313" key="4">
    <source>
        <dbReference type="EMBL" id="MFC3687567.1"/>
    </source>
</evidence>
<dbReference type="InterPro" id="IPR003784">
    <property type="entry name" value="BioY"/>
</dbReference>